<evidence type="ECO:0000313" key="1">
    <source>
        <dbReference type="EMBL" id="AIJ24999.1"/>
    </source>
</evidence>
<dbReference type="HOGENOM" id="CLU_159338_3_2_11"/>
<dbReference type="EMBL" id="CP009110">
    <property type="protein sequence ID" value="AIJ24999.1"/>
    <property type="molecule type" value="Genomic_DNA"/>
</dbReference>
<dbReference type="STRING" id="1068978.AMETH_4907"/>
<organism evidence="1 2">
    <name type="scientific">Amycolatopsis methanolica 239</name>
    <dbReference type="NCBI Taxonomy" id="1068978"/>
    <lineage>
        <taxon>Bacteria</taxon>
        <taxon>Bacillati</taxon>
        <taxon>Actinomycetota</taxon>
        <taxon>Actinomycetes</taxon>
        <taxon>Pseudonocardiales</taxon>
        <taxon>Pseudonocardiaceae</taxon>
        <taxon>Amycolatopsis</taxon>
        <taxon>Amycolatopsis methanolica group</taxon>
    </lineage>
</organism>
<proteinExistence type="predicted"/>
<dbReference type="KEGG" id="amq:AMETH_4907"/>
<accession>A0A076MW91</accession>
<name>A0A076MW91_AMYME</name>
<dbReference type="Pfam" id="PF11387">
    <property type="entry name" value="DUF2795"/>
    <property type="match status" value="1"/>
</dbReference>
<dbReference type="RefSeq" id="WP_017983835.1">
    <property type="nucleotide sequence ID" value="NZ_AQUL01000001.1"/>
</dbReference>
<reference evidence="1 2" key="1">
    <citation type="submission" date="2014-07" db="EMBL/GenBank/DDBJ databases">
        <title>Whole Genome Sequence of the Amycolatopsis methanolica 239.</title>
        <authorList>
            <person name="Tang B."/>
        </authorList>
    </citation>
    <scope>NUCLEOTIDE SEQUENCE [LARGE SCALE GENOMIC DNA]</scope>
    <source>
        <strain evidence="1 2">239</strain>
    </source>
</reference>
<dbReference type="AlphaFoldDB" id="A0A076MW91"/>
<gene>
    <name evidence="1" type="ORF">AMETH_4907</name>
</gene>
<dbReference type="Proteomes" id="UP000062973">
    <property type="component" value="Chromosome"/>
</dbReference>
<sequence>MTTPDPDRLHALLSEVDFPCGRAELIRQATAHGADDSTLGHLGAIPDSTYPDLEAVTSACARIT</sequence>
<dbReference type="InterPro" id="IPR021527">
    <property type="entry name" value="DUF2795"/>
</dbReference>
<keyword evidence="2" id="KW-1185">Reference proteome</keyword>
<protein>
    <recommendedName>
        <fullName evidence="3">DUF2795 domain-containing protein</fullName>
    </recommendedName>
</protein>
<evidence type="ECO:0008006" key="3">
    <source>
        <dbReference type="Google" id="ProtNLM"/>
    </source>
</evidence>
<evidence type="ECO:0000313" key="2">
    <source>
        <dbReference type="Proteomes" id="UP000062973"/>
    </source>
</evidence>
<dbReference type="OrthoDB" id="3631172at2"/>
<dbReference type="PATRIC" id="fig|1068978.7.peg.5276"/>